<evidence type="ECO:0000313" key="2">
    <source>
        <dbReference type="EMBL" id="RLV56052.1"/>
    </source>
</evidence>
<proteinExistence type="predicted"/>
<feature type="compositionally biased region" description="Basic and acidic residues" evidence="1">
    <location>
        <begin position="289"/>
        <end position="302"/>
    </location>
</feature>
<accession>A0A3L8PPV6</accession>
<dbReference type="RefSeq" id="WP_121794248.1">
    <property type="nucleotide sequence ID" value="NZ_RDBF01000005.1"/>
</dbReference>
<protein>
    <submittedName>
        <fullName evidence="2">Capsid protein</fullName>
    </submittedName>
</protein>
<dbReference type="AlphaFoldDB" id="A0A3L8PPV6"/>
<gene>
    <name evidence="2" type="ORF">D9V41_09190</name>
</gene>
<dbReference type="EMBL" id="RDBF01000005">
    <property type="protein sequence ID" value="RLV56052.1"/>
    <property type="molecule type" value="Genomic_DNA"/>
</dbReference>
<dbReference type="InterPro" id="IPR009319">
    <property type="entry name" value="Phage_A118_VSP1"/>
</dbReference>
<feature type="region of interest" description="Disordered" evidence="1">
    <location>
        <begin position="280"/>
        <end position="302"/>
    </location>
</feature>
<name>A0A3L8PPV6_9ACTN</name>
<organism evidence="2 3">
    <name type="scientific">Aeromicrobium phragmitis</name>
    <dbReference type="NCBI Taxonomy" id="2478914"/>
    <lineage>
        <taxon>Bacteria</taxon>
        <taxon>Bacillati</taxon>
        <taxon>Actinomycetota</taxon>
        <taxon>Actinomycetes</taxon>
        <taxon>Propionibacteriales</taxon>
        <taxon>Nocardioidaceae</taxon>
        <taxon>Aeromicrobium</taxon>
    </lineage>
</organism>
<evidence type="ECO:0000313" key="3">
    <source>
        <dbReference type="Proteomes" id="UP000282515"/>
    </source>
</evidence>
<dbReference type="GO" id="GO:0005198">
    <property type="term" value="F:structural molecule activity"/>
    <property type="evidence" value="ECO:0007669"/>
    <property type="project" value="InterPro"/>
</dbReference>
<sequence>MPLSPEYAAGLTDQLVAVYQEAEQVLLGRIARALAANMDAPDWAERKLLQMQLLQAQTVRQVAELTGKSSEEIAAAIVRSYNRGAAMAEQDLAELVARSATAPMVPPGLPAVEGLVSETVAHVQLANQRILRAADDIYRQVIASAAPQVLLGTQTRREAAQSALNRFANRGITGFVDSRGRQWAMESYVEMSMRAGVMNAQVQGHVERLLSRGQDLVIVSDAPQECALCRPWEGKVLSLTGSQHVDVRVAGTLDAARSAGLFHPGCRHSVSLFIQGVTKRPTDTADAASQHDREHLRSRERQVRKWKRREAVALDDAAREQARAKVRHYQAQIREHVASSSAKRQRHREQLGAL</sequence>
<dbReference type="OrthoDB" id="3197444at2"/>
<keyword evidence="3" id="KW-1185">Reference proteome</keyword>
<comment type="caution">
    <text evidence="2">The sequence shown here is derived from an EMBL/GenBank/DDBJ whole genome shotgun (WGS) entry which is preliminary data.</text>
</comment>
<evidence type="ECO:0000256" key="1">
    <source>
        <dbReference type="SAM" id="MobiDB-lite"/>
    </source>
</evidence>
<dbReference type="Proteomes" id="UP000282515">
    <property type="component" value="Unassembled WGS sequence"/>
</dbReference>
<dbReference type="Pfam" id="PF06152">
    <property type="entry name" value="Phage_min_cap2"/>
    <property type="match status" value="1"/>
</dbReference>
<reference evidence="2 3" key="1">
    <citation type="submission" date="2018-10" db="EMBL/GenBank/DDBJ databases">
        <title>Aeromicrobium sp. 9W16Y-2 whole genome shotgun sequence.</title>
        <authorList>
            <person name="Li F."/>
        </authorList>
    </citation>
    <scope>NUCLEOTIDE SEQUENCE [LARGE SCALE GENOMIC DNA]</scope>
    <source>
        <strain evidence="2 3">9W16Y-2</strain>
    </source>
</reference>